<keyword evidence="3" id="KW-1185">Reference proteome</keyword>
<dbReference type="EMBL" id="PRDM01000006">
    <property type="protein sequence ID" value="MBE8728129.1"/>
    <property type="molecule type" value="Genomic_DNA"/>
</dbReference>
<reference evidence="2 3" key="1">
    <citation type="submission" date="2018-07" db="EMBL/GenBank/DDBJ databases">
        <title>Genome assembly of strain KB82.</title>
        <authorList>
            <person name="Kukolya J."/>
            <person name="Horvath B."/>
            <person name="Nagy I."/>
            <person name="Toth A."/>
        </authorList>
    </citation>
    <scope>NUCLEOTIDE SEQUENCE [LARGE SCALE GENOMIC DNA]</scope>
    <source>
        <strain evidence="2 3">Kb82</strain>
    </source>
</reference>
<name>A0ABR9TRY9_9FLAO</name>
<evidence type="ECO:0000313" key="3">
    <source>
        <dbReference type="Proteomes" id="UP000640614"/>
    </source>
</evidence>
<organism evidence="2 3">
    <name type="scientific">Flavobacterium hungaricum</name>
    <dbReference type="NCBI Taxonomy" id="2082725"/>
    <lineage>
        <taxon>Bacteria</taxon>
        <taxon>Pseudomonadati</taxon>
        <taxon>Bacteroidota</taxon>
        <taxon>Flavobacteriia</taxon>
        <taxon>Flavobacteriales</taxon>
        <taxon>Flavobacteriaceae</taxon>
        <taxon>Flavobacterium</taxon>
    </lineage>
</organism>
<proteinExistence type="predicted"/>
<dbReference type="RefSeq" id="WP_194141234.1">
    <property type="nucleotide sequence ID" value="NZ_PRDM01000006.1"/>
</dbReference>
<accession>A0ABR9TRY9</accession>
<dbReference type="Proteomes" id="UP000640614">
    <property type="component" value="Unassembled WGS sequence"/>
</dbReference>
<sequence length="128" mass="13851">MSEKGNLGNLGSVEVPLAEGQKWAQKYKKAPGLEEDGKNKVDAYLIPLTTLKLVLDQDIDAVRAYKGINNAGQQVLMFVGTKYDPETNIYRDVFKVGAEGSENAGGDVVYDMTEPCPPNGDPNSPMNS</sequence>
<evidence type="ECO:0000256" key="1">
    <source>
        <dbReference type="SAM" id="MobiDB-lite"/>
    </source>
</evidence>
<protein>
    <submittedName>
        <fullName evidence="2">Uncharacterized protein</fullName>
    </submittedName>
</protein>
<gene>
    <name evidence="2" type="ORF">C4F50_24710</name>
</gene>
<feature type="region of interest" description="Disordered" evidence="1">
    <location>
        <begin position="105"/>
        <end position="128"/>
    </location>
</feature>
<comment type="caution">
    <text evidence="2">The sequence shown here is derived from an EMBL/GenBank/DDBJ whole genome shotgun (WGS) entry which is preliminary data.</text>
</comment>
<evidence type="ECO:0000313" key="2">
    <source>
        <dbReference type="EMBL" id="MBE8728129.1"/>
    </source>
</evidence>